<feature type="transmembrane region" description="Helical" evidence="6">
    <location>
        <begin position="172"/>
        <end position="193"/>
    </location>
</feature>
<evidence type="ECO:0000256" key="4">
    <source>
        <dbReference type="ARBA" id="ARBA00022989"/>
    </source>
</evidence>
<dbReference type="AlphaFoldDB" id="A0A8J2S5Z1"/>
<name>A0A8J2S5Z1_9CRUS</name>
<comment type="subcellular location">
    <subcellularLocation>
        <location evidence="1">Membrane</location>
        <topology evidence="1">Multi-pass membrane protein</topology>
    </subcellularLocation>
</comment>
<evidence type="ECO:0000313" key="8">
    <source>
        <dbReference type="Proteomes" id="UP000789390"/>
    </source>
</evidence>
<comment type="similarity">
    <text evidence="2">Belongs to the IFI6/IFI27 family.</text>
</comment>
<keyword evidence="8" id="KW-1185">Reference proteome</keyword>
<evidence type="ECO:0000313" key="7">
    <source>
        <dbReference type="EMBL" id="CAH0113287.1"/>
    </source>
</evidence>
<accession>A0A8J2S5Z1</accession>
<keyword evidence="3 6" id="KW-0812">Transmembrane</keyword>
<dbReference type="Proteomes" id="UP000789390">
    <property type="component" value="Unassembled WGS sequence"/>
</dbReference>
<dbReference type="InterPro" id="IPR009311">
    <property type="entry name" value="IFI6/IFI27-like"/>
</dbReference>
<dbReference type="EMBL" id="CAKKLH010000337">
    <property type="protein sequence ID" value="CAH0113287.1"/>
    <property type="molecule type" value="Genomic_DNA"/>
</dbReference>
<dbReference type="OrthoDB" id="6369851at2759"/>
<proteinExistence type="inferred from homology"/>
<keyword evidence="5 6" id="KW-0472">Membrane</keyword>
<evidence type="ECO:0000256" key="1">
    <source>
        <dbReference type="ARBA" id="ARBA00004141"/>
    </source>
</evidence>
<sequence>MSFPFRHRNRTWRSLKFIIFLVVVLKQLTFVLTGDESSTQVPLQSDQTLNDILNKAVHSIVFKSMAVLISTQFNEANDTNENYSETEHPVGDQIGRILQMTGVVVIVGFAASFLLIPLIAACVFQSCGFTRSGIRSGSYAALRHSSVGNVESGTAFSGMQSMGTCKTCGKNYCLIVILLGFPAGIIFGTIAGVNTWPYL</sequence>
<feature type="transmembrane region" description="Helical" evidence="6">
    <location>
        <begin position="12"/>
        <end position="32"/>
    </location>
</feature>
<evidence type="ECO:0000256" key="3">
    <source>
        <dbReference type="ARBA" id="ARBA00022692"/>
    </source>
</evidence>
<dbReference type="GO" id="GO:0016020">
    <property type="term" value="C:membrane"/>
    <property type="evidence" value="ECO:0007669"/>
    <property type="project" value="UniProtKB-SubCell"/>
</dbReference>
<dbReference type="Gene3D" id="6.10.110.10">
    <property type="match status" value="1"/>
</dbReference>
<keyword evidence="4 6" id="KW-1133">Transmembrane helix</keyword>
<dbReference type="InterPro" id="IPR038213">
    <property type="entry name" value="IFI6/IFI27-like_sf"/>
</dbReference>
<evidence type="ECO:0000256" key="5">
    <source>
        <dbReference type="ARBA" id="ARBA00023136"/>
    </source>
</evidence>
<comment type="caution">
    <text evidence="7">The sequence shown here is derived from an EMBL/GenBank/DDBJ whole genome shotgun (WGS) entry which is preliminary data.</text>
</comment>
<organism evidence="7 8">
    <name type="scientific">Daphnia galeata</name>
    <dbReference type="NCBI Taxonomy" id="27404"/>
    <lineage>
        <taxon>Eukaryota</taxon>
        <taxon>Metazoa</taxon>
        <taxon>Ecdysozoa</taxon>
        <taxon>Arthropoda</taxon>
        <taxon>Crustacea</taxon>
        <taxon>Branchiopoda</taxon>
        <taxon>Diplostraca</taxon>
        <taxon>Cladocera</taxon>
        <taxon>Anomopoda</taxon>
        <taxon>Daphniidae</taxon>
        <taxon>Daphnia</taxon>
    </lineage>
</organism>
<dbReference type="Pfam" id="PF06140">
    <property type="entry name" value="Ifi-6-16"/>
    <property type="match status" value="1"/>
</dbReference>
<feature type="transmembrane region" description="Helical" evidence="6">
    <location>
        <begin position="97"/>
        <end position="124"/>
    </location>
</feature>
<gene>
    <name evidence="7" type="ORF">DGAL_LOCUS17170</name>
</gene>
<evidence type="ECO:0000256" key="6">
    <source>
        <dbReference type="SAM" id="Phobius"/>
    </source>
</evidence>
<evidence type="ECO:0000256" key="2">
    <source>
        <dbReference type="ARBA" id="ARBA00007262"/>
    </source>
</evidence>
<reference evidence="7" key="1">
    <citation type="submission" date="2021-11" db="EMBL/GenBank/DDBJ databases">
        <authorList>
            <person name="Schell T."/>
        </authorList>
    </citation>
    <scope>NUCLEOTIDE SEQUENCE</scope>
    <source>
        <strain evidence="7">M5</strain>
    </source>
</reference>
<protein>
    <submittedName>
        <fullName evidence="7">Uncharacterized protein</fullName>
    </submittedName>
</protein>